<dbReference type="GO" id="GO:0032259">
    <property type="term" value="P:methylation"/>
    <property type="evidence" value="ECO:0007669"/>
    <property type="project" value="UniProtKB-KW"/>
</dbReference>
<proteinExistence type="predicted"/>
<dbReference type="Pfam" id="PF13649">
    <property type="entry name" value="Methyltransf_25"/>
    <property type="match status" value="1"/>
</dbReference>
<dbReference type="RefSeq" id="WP_121255979.1">
    <property type="nucleotide sequence ID" value="NZ_RBIL01000002.1"/>
</dbReference>
<keyword evidence="3" id="KW-1185">Reference proteome</keyword>
<dbReference type="GO" id="GO:0008168">
    <property type="term" value="F:methyltransferase activity"/>
    <property type="evidence" value="ECO:0007669"/>
    <property type="project" value="UniProtKB-KW"/>
</dbReference>
<dbReference type="Proteomes" id="UP000278962">
    <property type="component" value="Unassembled WGS sequence"/>
</dbReference>
<dbReference type="InterPro" id="IPR029063">
    <property type="entry name" value="SAM-dependent_MTases_sf"/>
</dbReference>
<dbReference type="InterPro" id="IPR041698">
    <property type="entry name" value="Methyltransf_25"/>
</dbReference>
<dbReference type="OrthoDB" id="9804312at2"/>
<sequence length="236" mass="25421">MTPEVAVWHDVECGRYEADLPLWKELASEAQTTLDIGAGTGRVALRLAYDGHAVTALDIDGDLLAVLTERATESGLAVPTITADATDFTVERPFDLIAVPMQTVQLLPARDGFFASVRRALAPGGRLAIAIATELEAYDGAPPLPAPDIGHDGGWTFISQPVAIRVDDHKASIERVRQRVGPDQERITTEDLIELAVVTPGQLAEEAAQHGLEAEELRHIPETLEHVASQVVLFRG</sequence>
<name>A0A660L787_9ACTN</name>
<protein>
    <submittedName>
        <fullName evidence="2">Methyltransferase family protein</fullName>
    </submittedName>
</protein>
<dbReference type="Gene3D" id="3.40.50.150">
    <property type="entry name" value="Vaccinia Virus protein VP39"/>
    <property type="match status" value="1"/>
</dbReference>
<dbReference type="SUPFAM" id="SSF53335">
    <property type="entry name" value="S-adenosyl-L-methionine-dependent methyltransferases"/>
    <property type="match status" value="1"/>
</dbReference>
<dbReference type="EMBL" id="RBIL01000002">
    <property type="protein sequence ID" value="RKQ87430.1"/>
    <property type="molecule type" value="Genomic_DNA"/>
</dbReference>
<accession>A0A660L787</accession>
<feature type="domain" description="Methyltransferase" evidence="1">
    <location>
        <begin position="34"/>
        <end position="125"/>
    </location>
</feature>
<reference evidence="2 3" key="1">
    <citation type="submission" date="2018-10" db="EMBL/GenBank/DDBJ databases">
        <title>Genomic Encyclopedia of Archaeal and Bacterial Type Strains, Phase II (KMG-II): from individual species to whole genera.</title>
        <authorList>
            <person name="Goeker M."/>
        </authorList>
    </citation>
    <scope>NUCLEOTIDE SEQUENCE [LARGE SCALE GENOMIC DNA]</scope>
    <source>
        <strain evidence="2 3">DSM 14954</strain>
    </source>
</reference>
<dbReference type="CDD" id="cd02440">
    <property type="entry name" value="AdoMet_MTases"/>
    <property type="match status" value="1"/>
</dbReference>
<evidence type="ECO:0000259" key="1">
    <source>
        <dbReference type="Pfam" id="PF13649"/>
    </source>
</evidence>
<evidence type="ECO:0000313" key="3">
    <source>
        <dbReference type="Proteomes" id="UP000278962"/>
    </source>
</evidence>
<organism evidence="2 3">
    <name type="scientific">Solirubrobacter pauli</name>
    <dbReference type="NCBI Taxonomy" id="166793"/>
    <lineage>
        <taxon>Bacteria</taxon>
        <taxon>Bacillati</taxon>
        <taxon>Actinomycetota</taxon>
        <taxon>Thermoleophilia</taxon>
        <taxon>Solirubrobacterales</taxon>
        <taxon>Solirubrobacteraceae</taxon>
        <taxon>Solirubrobacter</taxon>
    </lineage>
</organism>
<keyword evidence="2" id="KW-0489">Methyltransferase</keyword>
<evidence type="ECO:0000313" key="2">
    <source>
        <dbReference type="EMBL" id="RKQ87430.1"/>
    </source>
</evidence>
<dbReference type="AlphaFoldDB" id="A0A660L787"/>
<gene>
    <name evidence="2" type="ORF">C8N24_5451</name>
</gene>
<comment type="caution">
    <text evidence="2">The sequence shown here is derived from an EMBL/GenBank/DDBJ whole genome shotgun (WGS) entry which is preliminary data.</text>
</comment>
<keyword evidence="2" id="KW-0808">Transferase</keyword>